<dbReference type="Proteomes" id="UP000722750">
    <property type="component" value="Unassembled WGS sequence"/>
</dbReference>
<accession>A0A942A114</accession>
<proteinExistence type="predicted"/>
<sequence>MKDLVSNYVQTVRVCISRNKAKECSPLPVLESAEDKEALICHYKYRNPKYEIRNNFK</sequence>
<gene>
    <name evidence="1" type="ORF">MAG551_01539</name>
</gene>
<evidence type="ECO:0000313" key="2">
    <source>
        <dbReference type="Proteomes" id="UP000722750"/>
    </source>
</evidence>
<dbReference type="EMBL" id="JAANXD010000063">
    <property type="protein sequence ID" value="MBS1258480.1"/>
    <property type="molecule type" value="Genomic_DNA"/>
</dbReference>
<comment type="caution">
    <text evidence="1">The sequence shown here is derived from an EMBL/GenBank/DDBJ whole genome shotgun (WGS) entry which is preliminary data.</text>
</comment>
<dbReference type="AlphaFoldDB" id="A0A942A114"/>
<reference evidence="1" key="1">
    <citation type="journal article" date="2021" name="ISME J.">
        <title>Fine-scale metabolic discontinuity in a stratified prokaryote microbiome of a Red Sea deep halocline.</title>
        <authorList>
            <person name="Michoud G."/>
            <person name="Ngugi D.K."/>
            <person name="Barozzi A."/>
            <person name="Merlino G."/>
            <person name="Calleja M.L."/>
            <person name="Delgado-Huertas A."/>
            <person name="Moran X.A.G."/>
            <person name="Daffonchio D."/>
        </authorList>
    </citation>
    <scope>NUCLEOTIDE SEQUENCE</scope>
    <source>
        <strain evidence="1">SuakinDeep_MAG55_1</strain>
    </source>
</reference>
<evidence type="ECO:0000313" key="1">
    <source>
        <dbReference type="EMBL" id="MBS1258480.1"/>
    </source>
</evidence>
<protein>
    <submittedName>
        <fullName evidence="1">Uncharacterized protein</fullName>
    </submittedName>
</protein>
<name>A0A942A114_9BACT</name>
<organism evidence="1 2">
    <name type="scientific">Candidatus Scalindua arabica</name>
    <dbReference type="NCBI Taxonomy" id="1127984"/>
    <lineage>
        <taxon>Bacteria</taxon>
        <taxon>Pseudomonadati</taxon>
        <taxon>Planctomycetota</taxon>
        <taxon>Candidatus Brocadiia</taxon>
        <taxon>Candidatus Brocadiales</taxon>
        <taxon>Candidatus Scalinduaceae</taxon>
        <taxon>Candidatus Scalindua</taxon>
    </lineage>
</organism>